<dbReference type="GO" id="GO:0004518">
    <property type="term" value="F:nuclease activity"/>
    <property type="evidence" value="ECO:0007669"/>
    <property type="project" value="UniProtKB-KW"/>
</dbReference>
<protein>
    <recommendedName>
        <fullName evidence="9">DDE Tnp4 domain-containing protein</fullName>
    </recommendedName>
</protein>
<dbReference type="Pfam" id="PF13359">
    <property type="entry name" value="DDE_Tnp_4"/>
    <property type="match status" value="1"/>
</dbReference>
<dbReference type="PANTHER" id="PTHR22930:SF284">
    <property type="entry name" value="DDE TNP4 DOMAIN-CONTAINING PROTEIN"/>
    <property type="match status" value="1"/>
</dbReference>
<keyword evidence="8" id="KW-1133">Transmembrane helix</keyword>
<comment type="cofactor">
    <cofactor evidence="1">
        <name>a divalent metal cation</name>
        <dbReference type="ChEBI" id="CHEBI:60240"/>
    </cofactor>
</comment>
<dbReference type="InterPro" id="IPR045249">
    <property type="entry name" value="HARBI1-like"/>
</dbReference>
<evidence type="ECO:0000256" key="4">
    <source>
        <dbReference type="ARBA" id="ARBA00022722"/>
    </source>
</evidence>
<sequence>MLRNPRRERAVYGLGVLAVTLARSRNSRSSRSRSIWAKTWLLNRDQFSHMPLLRELQENNPNDYRNYLRMKDSCFQQLLSLLSPYIMKQDTCMRAAIPAEQSLIATLRYLATGRSLQDIKFTTGISPQALGVIIPETCSAIIQVLQKDYIRFPSNTQQWQDVVAQFDNLWNIPNCGGAIDGKHVRIVPPPHSGSYYFNYIGFCSIVLLAVVSANYEFLYVYVGMNGRHSDGGVLMRTEFYDHLQKGTLHLPNAQDNIEGLHFVFVADDFLWGNIF</sequence>
<name>A0A2G9RWT2_AQUCT</name>
<keyword evidence="7" id="KW-0539">Nucleus</keyword>
<keyword evidence="8" id="KW-0812">Transmembrane</keyword>
<evidence type="ECO:0000256" key="8">
    <source>
        <dbReference type="SAM" id="Phobius"/>
    </source>
</evidence>
<dbReference type="OrthoDB" id="2668416at2759"/>
<dbReference type="PANTHER" id="PTHR22930">
    <property type="match status" value="1"/>
</dbReference>
<comment type="similarity">
    <text evidence="3">Belongs to the HARBI1 family.</text>
</comment>
<accession>A0A2G9RWT2</accession>
<comment type="subcellular location">
    <subcellularLocation>
        <location evidence="2">Nucleus</location>
    </subcellularLocation>
</comment>
<dbReference type="GO" id="GO:0016787">
    <property type="term" value="F:hydrolase activity"/>
    <property type="evidence" value="ECO:0007669"/>
    <property type="project" value="UniProtKB-KW"/>
</dbReference>
<dbReference type="GO" id="GO:0005634">
    <property type="term" value="C:nucleus"/>
    <property type="evidence" value="ECO:0007669"/>
    <property type="project" value="UniProtKB-SubCell"/>
</dbReference>
<evidence type="ECO:0000313" key="11">
    <source>
        <dbReference type="Proteomes" id="UP000228934"/>
    </source>
</evidence>
<keyword evidence="11" id="KW-1185">Reference proteome</keyword>
<evidence type="ECO:0000256" key="6">
    <source>
        <dbReference type="ARBA" id="ARBA00022801"/>
    </source>
</evidence>
<feature type="transmembrane region" description="Helical" evidence="8">
    <location>
        <begin position="196"/>
        <end position="222"/>
    </location>
</feature>
<evidence type="ECO:0000256" key="7">
    <source>
        <dbReference type="ARBA" id="ARBA00023242"/>
    </source>
</evidence>
<dbReference type="AlphaFoldDB" id="A0A2G9RWT2"/>
<evidence type="ECO:0000256" key="1">
    <source>
        <dbReference type="ARBA" id="ARBA00001968"/>
    </source>
</evidence>
<dbReference type="EMBL" id="KV932874">
    <property type="protein sequence ID" value="PIO32294.1"/>
    <property type="molecule type" value="Genomic_DNA"/>
</dbReference>
<evidence type="ECO:0000259" key="9">
    <source>
        <dbReference type="Pfam" id="PF13359"/>
    </source>
</evidence>
<gene>
    <name evidence="10" type="ORF">AB205_0209060</name>
</gene>
<evidence type="ECO:0000256" key="2">
    <source>
        <dbReference type="ARBA" id="ARBA00004123"/>
    </source>
</evidence>
<dbReference type="InterPro" id="IPR027806">
    <property type="entry name" value="HARBI1_dom"/>
</dbReference>
<keyword evidence="8" id="KW-0472">Membrane</keyword>
<dbReference type="Proteomes" id="UP000228934">
    <property type="component" value="Unassembled WGS sequence"/>
</dbReference>
<keyword evidence="4" id="KW-0540">Nuclease</keyword>
<proteinExistence type="inferred from homology"/>
<evidence type="ECO:0000313" key="10">
    <source>
        <dbReference type="EMBL" id="PIO32294.1"/>
    </source>
</evidence>
<reference evidence="11" key="1">
    <citation type="journal article" date="2017" name="Nat. Commun.">
        <title>The North American bullfrog draft genome provides insight into hormonal regulation of long noncoding RNA.</title>
        <authorList>
            <person name="Hammond S.A."/>
            <person name="Warren R.L."/>
            <person name="Vandervalk B.P."/>
            <person name="Kucuk E."/>
            <person name="Khan H."/>
            <person name="Gibb E.A."/>
            <person name="Pandoh P."/>
            <person name="Kirk H."/>
            <person name="Zhao Y."/>
            <person name="Jones M."/>
            <person name="Mungall A.J."/>
            <person name="Coope R."/>
            <person name="Pleasance S."/>
            <person name="Moore R.A."/>
            <person name="Holt R.A."/>
            <person name="Round J.M."/>
            <person name="Ohora S."/>
            <person name="Walle B.V."/>
            <person name="Veldhoen N."/>
            <person name="Helbing C.C."/>
            <person name="Birol I."/>
        </authorList>
    </citation>
    <scope>NUCLEOTIDE SEQUENCE [LARGE SCALE GENOMIC DNA]</scope>
</reference>
<organism evidence="10 11">
    <name type="scientific">Aquarana catesbeiana</name>
    <name type="common">American bullfrog</name>
    <name type="synonym">Rana catesbeiana</name>
    <dbReference type="NCBI Taxonomy" id="8400"/>
    <lineage>
        <taxon>Eukaryota</taxon>
        <taxon>Metazoa</taxon>
        <taxon>Chordata</taxon>
        <taxon>Craniata</taxon>
        <taxon>Vertebrata</taxon>
        <taxon>Euteleostomi</taxon>
        <taxon>Amphibia</taxon>
        <taxon>Batrachia</taxon>
        <taxon>Anura</taxon>
        <taxon>Neobatrachia</taxon>
        <taxon>Ranoidea</taxon>
        <taxon>Ranidae</taxon>
        <taxon>Aquarana</taxon>
    </lineage>
</organism>
<evidence type="ECO:0000256" key="3">
    <source>
        <dbReference type="ARBA" id="ARBA00006958"/>
    </source>
</evidence>
<evidence type="ECO:0000256" key="5">
    <source>
        <dbReference type="ARBA" id="ARBA00022723"/>
    </source>
</evidence>
<keyword evidence="5" id="KW-0479">Metal-binding</keyword>
<dbReference type="GO" id="GO:0046872">
    <property type="term" value="F:metal ion binding"/>
    <property type="evidence" value="ECO:0007669"/>
    <property type="project" value="UniProtKB-KW"/>
</dbReference>
<feature type="domain" description="DDE Tnp4" evidence="9">
    <location>
        <begin position="179"/>
        <end position="246"/>
    </location>
</feature>
<keyword evidence="6" id="KW-0378">Hydrolase</keyword>